<dbReference type="PROSITE" id="PS51682">
    <property type="entry name" value="SAM_OMT_I"/>
    <property type="match status" value="1"/>
</dbReference>
<dbReference type="InterPro" id="IPR029063">
    <property type="entry name" value="SAM-dependent_MTases_sf"/>
</dbReference>
<reference evidence="5 7" key="2">
    <citation type="submission" date="2018-08" db="EMBL/GenBank/DDBJ databases">
        <title>Genome Sequence of Clavibacter michiganensis Subspecies type strains, and the Atypical Peach-Colored Strains Isolated from Tomato.</title>
        <authorList>
            <person name="Osdaghi E."/>
            <person name="Portier P."/>
            <person name="Briand M."/>
            <person name="Jacques M.-A."/>
        </authorList>
    </citation>
    <scope>NUCLEOTIDE SEQUENCE [LARGE SCALE GENOMIC DNA]</scope>
    <source>
        <strain evidence="5 7">CFBP 6488</strain>
    </source>
</reference>
<evidence type="ECO:0000256" key="3">
    <source>
        <dbReference type="ARBA" id="ARBA00022691"/>
    </source>
</evidence>
<keyword evidence="2 4" id="KW-0808">Transferase</keyword>
<protein>
    <submittedName>
        <fullName evidence="4 5">Methyltransferase</fullName>
    </submittedName>
</protein>
<evidence type="ECO:0000256" key="2">
    <source>
        <dbReference type="ARBA" id="ARBA00022679"/>
    </source>
</evidence>
<dbReference type="KEGG" id="cmh:VO01_04815"/>
<dbReference type="CDD" id="cd02440">
    <property type="entry name" value="AdoMet_MTases"/>
    <property type="match status" value="1"/>
</dbReference>
<dbReference type="HOGENOM" id="CLU_067676_2_0_11"/>
<dbReference type="Proteomes" id="UP000266634">
    <property type="component" value="Unassembled WGS sequence"/>
</dbReference>
<evidence type="ECO:0000313" key="6">
    <source>
        <dbReference type="Proteomes" id="UP000032604"/>
    </source>
</evidence>
<dbReference type="RefSeq" id="WP_045527236.1">
    <property type="nucleotide sequence ID" value="NZ_CP011043.1"/>
</dbReference>
<dbReference type="EMBL" id="CP011043">
    <property type="protein sequence ID" value="AJW78540.1"/>
    <property type="molecule type" value="Genomic_DNA"/>
</dbReference>
<proteinExistence type="predicted"/>
<dbReference type="InterPro" id="IPR050362">
    <property type="entry name" value="Cation-dep_OMT"/>
</dbReference>
<dbReference type="PATRIC" id="fig|33014.5.peg.1005"/>
<dbReference type="AlphaFoldDB" id="A0A0D5CGX1"/>
<dbReference type="PANTHER" id="PTHR10509">
    <property type="entry name" value="O-METHYLTRANSFERASE-RELATED"/>
    <property type="match status" value="1"/>
</dbReference>
<dbReference type="OrthoDB" id="4774874at2"/>
<dbReference type="InterPro" id="IPR002935">
    <property type="entry name" value="SAM_O-MeTrfase"/>
</dbReference>
<name>A0A0D5CGX1_9MICO</name>
<evidence type="ECO:0000313" key="7">
    <source>
        <dbReference type="Proteomes" id="UP000266634"/>
    </source>
</evidence>
<dbReference type="GO" id="GO:0008171">
    <property type="term" value="F:O-methyltransferase activity"/>
    <property type="evidence" value="ECO:0007669"/>
    <property type="project" value="InterPro"/>
</dbReference>
<dbReference type="PANTHER" id="PTHR10509:SF85">
    <property type="entry name" value="O-METHYLTRANSFERASE RV1220C-RELATED"/>
    <property type="match status" value="1"/>
</dbReference>
<sequence length="210" mass="22146">MSDQETGWKFAEDVVVEDEHIALARQHSRELGIEAVSPAVGAQLSLLAAATRATSVIEIGTGAGVSGLCIFRGAPRAVLTSIDLEFDHQQAAREILADAEVPANRVRLITGRALDVLPRMSDASYDLVLVDADPAQVIEYVEHGLRLARTGGLVLVPHALWRGRVQNPAARDAQTAAFRTLVQETAGSGAVVASLSPAGDGLLQIAKTGR</sequence>
<keyword evidence="3" id="KW-0949">S-adenosyl-L-methionine</keyword>
<dbReference type="EMBL" id="QWEA01000821">
    <property type="protein sequence ID" value="RIJ13342.1"/>
    <property type="molecule type" value="Genomic_DNA"/>
</dbReference>
<gene>
    <name evidence="5" type="ORF">DZF93_14865</name>
    <name evidence="4" type="ORF">VO01_04815</name>
</gene>
<keyword evidence="1 4" id="KW-0489">Methyltransferase</keyword>
<evidence type="ECO:0000313" key="5">
    <source>
        <dbReference type="EMBL" id="RIJ13342.1"/>
    </source>
</evidence>
<dbReference type="Pfam" id="PF01596">
    <property type="entry name" value="Methyltransf_3"/>
    <property type="match status" value="1"/>
</dbReference>
<accession>A0A0D5CGX1</accession>
<dbReference type="Proteomes" id="UP000032604">
    <property type="component" value="Chromosome"/>
</dbReference>
<evidence type="ECO:0000256" key="1">
    <source>
        <dbReference type="ARBA" id="ARBA00022603"/>
    </source>
</evidence>
<reference evidence="4 6" key="1">
    <citation type="journal article" date="2015" name="Genome Announc.">
        <title>Complete Genome Sequence of Clavibacter michiganensis subsp. insidiosus R1-1 Using PacBio Single-Molecule Real-Time Technology.</title>
        <authorList>
            <person name="Lu Y."/>
            <person name="Samac D.A."/>
            <person name="Glazebrook J."/>
            <person name="Ishimaru C.A."/>
        </authorList>
    </citation>
    <scope>NUCLEOTIDE SEQUENCE [LARGE SCALE GENOMIC DNA]</scope>
    <source>
        <strain evidence="4 6">R1-1</strain>
    </source>
</reference>
<evidence type="ECO:0000313" key="4">
    <source>
        <dbReference type="EMBL" id="AJW78540.1"/>
    </source>
</evidence>
<dbReference type="GO" id="GO:0008757">
    <property type="term" value="F:S-adenosylmethionine-dependent methyltransferase activity"/>
    <property type="evidence" value="ECO:0007669"/>
    <property type="project" value="TreeGrafter"/>
</dbReference>
<dbReference type="SUPFAM" id="SSF53335">
    <property type="entry name" value="S-adenosyl-L-methionine-dependent methyltransferases"/>
    <property type="match status" value="1"/>
</dbReference>
<dbReference type="Gene3D" id="3.40.50.150">
    <property type="entry name" value="Vaccinia Virus protein VP39"/>
    <property type="match status" value="1"/>
</dbReference>
<dbReference type="GO" id="GO:0032259">
    <property type="term" value="P:methylation"/>
    <property type="evidence" value="ECO:0007669"/>
    <property type="project" value="UniProtKB-KW"/>
</dbReference>
<organism evidence="4 6">
    <name type="scientific">Clavibacter michiganensis subsp. insidiosus</name>
    <dbReference type="NCBI Taxonomy" id="33014"/>
    <lineage>
        <taxon>Bacteria</taxon>
        <taxon>Bacillati</taxon>
        <taxon>Actinomycetota</taxon>
        <taxon>Actinomycetes</taxon>
        <taxon>Micrococcales</taxon>
        <taxon>Microbacteriaceae</taxon>
        <taxon>Clavibacter</taxon>
    </lineage>
</organism>